<dbReference type="InterPro" id="IPR015422">
    <property type="entry name" value="PyrdxlP-dep_Trfase_small"/>
</dbReference>
<dbReference type="Gene3D" id="3.40.640.10">
    <property type="entry name" value="Type I PLP-dependent aspartate aminotransferase-like (Major domain)"/>
    <property type="match status" value="1"/>
</dbReference>
<evidence type="ECO:0000256" key="2">
    <source>
        <dbReference type="ARBA" id="ARBA00010447"/>
    </source>
</evidence>
<dbReference type="CDD" id="cd06453">
    <property type="entry name" value="SufS_like"/>
    <property type="match status" value="1"/>
</dbReference>
<dbReference type="PANTHER" id="PTHR43586">
    <property type="entry name" value="CYSTEINE DESULFURASE"/>
    <property type="match status" value="1"/>
</dbReference>
<dbReference type="AlphaFoldDB" id="A0A930VXD4"/>
<dbReference type="PANTHER" id="PTHR43586:SF8">
    <property type="entry name" value="CYSTEINE DESULFURASE 1, CHLOROPLASTIC"/>
    <property type="match status" value="1"/>
</dbReference>
<dbReference type="InterPro" id="IPR020578">
    <property type="entry name" value="Aminotrans_V_PyrdxlP_BS"/>
</dbReference>
<dbReference type="Proteomes" id="UP000698335">
    <property type="component" value="Unassembled WGS sequence"/>
</dbReference>
<protein>
    <recommendedName>
        <fullName evidence="3 8">Cysteine desulfurase</fullName>
        <ecNumber evidence="3 8">2.8.1.7</ecNumber>
    </recommendedName>
</protein>
<dbReference type="NCBIfam" id="TIGR01979">
    <property type="entry name" value="sufS"/>
    <property type="match status" value="1"/>
</dbReference>
<comment type="similarity">
    <text evidence="2 8">Belongs to the class-V pyridoxal-phosphate-dependent aminotransferase family. Csd subfamily.</text>
</comment>
<evidence type="ECO:0000259" key="9">
    <source>
        <dbReference type="Pfam" id="PF00266"/>
    </source>
</evidence>
<dbReference type="InterPro" id="IPR015424">
    <property type="entry name" value="PyrdxlP-dep_Trfase"/>
</dbReference>
<sequence>MTTSRLSSSELTSSELTEIADNPYKKDFPLLAQNPEIAYLDSAATSQRPSSVIEAQKHFYEAINANALRGLYRLSVDATAAIEDARKALARFIGAVDVNGTPRDREIIFTRNTSESLNLVASSLGRLVLKPGDDVVISIMEHHSNIIPWQQICAQTGARLVYLRMNDAFEITQEEIESKITERAKIVSVTQVSNVLGVSNNISAIARRAHAMGAYMVVDAAQSAPHLPVDVRTLDCDLLAFSAHKMCGPMGIGILWGKADILNRMPPFLTGGEMIDSVTETGAVWAPIPEKFEAGTQDGAGICATGEAIAYLERLGMTNIERREALLARYLTERLNELEFIDIIGPQDGARHVGAVSFNVRGVHPHDVSSILDMDNVCIRAGHHCAEPLLTELGQSSTCRASVAFYNDASDIDQLVSGLARVWSIFNGN</sequence>
<name>A0A930VXD4_9ACTN</name>
<reference evidence="10" key="1">
    <citation type="submission" date="2020-04" db="EMBL/GenBank/DDBJ databases">
        <title>Deep metagenomics examines the oral microbiome during advanced dental caries in children, revealing novel taxa and co-occurrences with host molecules.</title>
        <authorList>
            <person name="Baker J.L."/>
            <person name="Morton J.T."/>
            <person name="Dinis M."/>
            <person name="Alvarez R."/>
            <person name="Tran N.C."/>
            <person name="Knight R."/>
            <person name="Edlund A."/>
        </authorList>
    </citation>
    <scope>NUCLEOTIDE SEQUENCE</scope>
    <source>
        <strain evidence="10">JCVI_38_bin.5</strain>
    </source>
</reference>
<dbReference type="GO" id="GO:0031071">
    <property type="term" value="F:cysteine desulfurase activity"/>
    <property type="evidence" value="ECO:0007669"/>
    <property type="project" value="UniProtKB-UniRule"/>
</dbReference>
<dbReference type="Pfam" id="PF00266">
    <property type="entry name" value="Aminotran_5"/>
    <property type="match status" value="1"/>
</dbReference>
<evidence type="ECO:0000256" key="1">
    <source>
        <dbReference type="ARBA" id="ARBA00001933"/>
    </source>
</evidence>
<evidence type="ECO:0000256" key="4">
    <source>
        <dbReference type="ARBA" id="ARBA00022679"/>
    </source>
</evidence>
<dbReference type="GO" id="GO:0006534">
    <property type="term" value="P:cysteine metabolic process"/>
    <property type="evidence" value="ECO:0007669"/>
    <property type="project" value="UniProtKB-UniRule"/>
</dbReference>
<evidence type="ECO:0000256" key="6">
    <source>
        <dbReference type="ARBA" id="ARBA00050776"/>
    </source>
</evidence>
<dbReference type="EC" id="2.8.1.7" evidence="3 8"/>
<evidence type="ECO:0000256" key="7">
    <source>
        <dbReference type="RuleBase" id="RU004504"/>
    </source>
</evidence>
<dbReference type="PROSITE" id="PS00595">
    <property type="entry name" value="AA_TRANSFER_CLASS_5"/>
    <property type="match status" value="1"/>
</dbReference>
<evidence type="ECO:0000313" key="10">
    <source>
        <dbReference type="EMBL" id="MBF4807594.1"/>
    </source>
</evidence>
<dbReference type="EMBL" id="JABZGW010000079">
    <property type="protein sequence ID" value="MBF4807594.1"/>
    <property type="molecule type" value="Genomic_DNA"/>
</dbReference>
<evidence type="ECO:0000313" key="11">
    <source>
        <dbReference type="Proteomes" id="UP000698335"/>
    </source>
</evidence>
<keyword evidence="4 8" id="KW-0808">Transferase</keyword>
<comment type="catalytic activity">
    <reaction evidence="6 8">
        <text>(sulfur carrier)-H + L-cysteine = (sulfur carrier)-SH + L-alanine</text>
        <dbReference type="Rhea" id="RHEA:43892"/>
        <dbReference type="Rhea" id="RHEA-COMP:14737"/>
        <dbReference type="Rhea" id="RHEA-COMP:14739"/>
        <dbReference type="ChEBI" id="CHEBI:29917"/>
        <dbReference type="ChEBI" id="CHEBI:35235"/>
        <dbReference type="ChEBI" id="CHEBI:57972"/>
        <dbReference type="ChEBI" id="CHEBI:64428"/>
        <dbReference type="EC" id="2.8.1.7"/>
    </reaction>
</comment>
<proteinExistence type="inferred from homology"/>
<evidence type="ECO:0000256" key="8">
    <source>
        <dbReference type="RuleBase" id="RU004506"/>
    </source>
</evidence>
<comment type="caution">
    <text evidence="10">The sequence shown here is derived from an EMBL/GenBank/DDBJ whole genome shotgun (WGS) entry which is preliminary data.</text>
</comment>
<evidence type="ECO:0000256" key="5">
    <source>
        <dbReference type="ARBA" id="ARBA00022898"/>
    </source>
</evidence>
<dbReference type="SUPFAM" id="SSF53383">
    <property type="entry name" value="PLP-dependent transferases"/>
    <property type="match status" value="1"/>
</dbReference>
<evidence type="ECO:0000256" key="3">
    <source>
        <dbReference type="ARBA" id="ARBA00012239"/>
    </source>
</evidence>
<comment type="cofactor">
    <cofactor evidence="1 7">
        <name>pyridoxal 5'-phosphate</name>
        <dbReference type="ChEBI" id="CHEBI:597326"/>
    </cofactor>
</comment>
<keyword evidence="5 8" id="KW-0663">Pyridoxal phosphate</keyword>
<dbReference type="InterPro" id="IPR010970">
    <property type="entry name" value="Cys_dSase_SufS"/>
</dbReference>
<dbReference type="GO" id="GO:0030170">
    <property type="term" value="F:pyridoxal phosphate binding"/>
    <property type="evidence" value="ECO:0007669"/>
    <property type="project" value="UniProtKB-UniRule"/>
</dbReference>
<feature type="domain" description="Aminotransferase class V" evidence="9">
    <location>
        <begin position="39"/>
        <end position="415"/>
    </location>
</feature>
<dbReference type="InterPro" id="IPR000192">
    <property type="entry name" value="Aminotrans_V_dom"/>
</dbReference>
<organism evidence="10 11">
    <name type="scientific">Lancefieldella rimae</name>
    <dbReference type="NCBI Taxonomy" id="1383"/>
    <lineage>
        <taxon>Bacteria</taxon>
        <taxon>Bacillati</taxon>
        <taxon>Actinomycetota</taxon>
        <taxon>Coriobacteriia</taxon>
        <taxon>Coriobacteriales</taxon>
        <taxon>Atopobiaceae</taxon>
        <taxon>Lancefieldella</taxon>
    </lineage>
</organism>
<comment type="function">
    <text evidence="8">Catalyzes the removal of elemental sulfur and selenium atoms from L-cysteine, L-cystine, L-selenocysteine, and L-selenocystine to produce L-alanine.</text>
</comment>
<accession>A0A930VXD4</accession>
<gene>
    <name evidence="10" type="primary">sufS</name>
    <name evidence="10" type="ORF">HXK26_02715</name>
</gene>
<dbReference type="Gene3D" id="3.90.1150.10">
    <property type="entry name" value="Aspartate Aminotransferase, domain 1"/>
    <property type="match status" value="1"/>
</dbReference>
<dbReference type="InterPro" id="IPR015421">
    <property type="entry name" value="PyrdxlP-dep_Trfase_major"/>
</dbReference>